<feature type="compositionally biased region" description="Basic and acidic residues" evidence="1">
    <location>
        <begin position="31"/>
        <end position="48"/>
    </location>
</feature>
<feature type="region of interest" description="Disordered" evidence="1">
    <location>
        <begin position="25"/>
        <end position="48"/>
    </location>
</feature>
<dbReference type="EMBL" id="CP000026">
    <property type="protein sequence ID" value="AAV80006.1"/>
    <property type="molecule type" value="Genomic_DNA"/>
</dbReference>
<name>A0A0H2WVJ8_SALPA</name>
<reference evidence="2 3" key="1">
    <citation type="journal article" date="2004" name="Nat. Genet.">
        <title>Comparison of genome degradation in Paratyphi A and Typhi, human-restricted serovars of Salmonella enterica that cause typhoid.</title>
        <authorList>
            <person name="McClelland M."/>
            <person name="Sanderson K.E."/>
            <person name="Clifton S.W."/>
            <person name="Latreille P."/>
            <person name="Porwollik S."/>
            <person name="Sabo A."/>
            <person name="Meyer R."/>
            <person name="Bieri T."/>
            <person name="Ozersky P."/>
            <person name="McLellan M."/>
            <person name="Harkins C.R."/>
            <person name="Wang C."/>
            <person name="Nguyen C."/>
            <person name="Berghoff A."/>
            <person name="Elliott G."/>
            <person name="Kohlberg S."/>
            <person name="Strong C."/>
            <person name="Du F."/>
            <person name="Carter J."/>
            <person name="Kremizki C."/>
            <person name="Layman D."/>
            <person name="Leonard S."/>
            <person name="Sun H."/>
            <person name="Fulton L."/>
            <person name="Nash W."/>
            <person name="Miner T."/>
            <person name="Minx P."/>
            <person name="Delehaunty K."/>
            <person name="Fronick C."/>
            <person name="Magrini V."/>
            <person name="Nhan M."/>
            <person name="Warren W."/>
            <person name="Florea L."/>
            <person name="Spieth J."/>
            <person name="Wilson R.K."/>
        </authorList>
    </citation>
    <scope>NUCLEOTIDE SEQUENCE [LARGE SCALE GENOMIC DNA]</scope>
    <source>
        <strain evidence="3">ATCC 9150 / SARB42</strain>
    </source>
</reference>
<sequence>MSSFCLPQGRLYSGQNIMKMTFPARQQLDAGRNDHAGGDSVKDKNANL</sequence>
<dbReference type="HOGENOM" id="CLU_3103559_0_0_6"/>
<protein>
    <submittedName>
        <fullName evidence="2">Uncharacterized protein</fullName>
    </submittedName>
</protein>
<dbReference type="AlphaFoldDB" id="A0A0H2WVJ8"/>
<dbReference type="Proteomes" id="UP000008185">
    <property type="component" value="Chromosome"/>
</dbReference>
<gene>
    <name evidence="2" type="ordered locus">SPA4272</name>
</gene>
<evidence type="ECO:0000313" key="3">
    <source>
        <dbReference type="Proteomes" id="UP000008185"/>
    </source>
</evidence>
<evidence type="ECO:0000313" key="2">
    <source>
        <dbReference type="EMBL" id="AAV80006.1"/>
    </source>
</evidence>
<proteinExistence type="predicted"/>
<organism evidence="2 3">
    <name type="scientific">Salmonella paratyphi A (strain ATCC 9150 / SARB42)</name>
    <dbReference type="NCBI Taxonomy" id="295319"/>
    <lineage>
        <taxon>Bacteria</taxon>
        <taxon>Pseudomonadati</taxon>
        <taxon>Pseudomonadota</taxon>
        <taxon>Gammaproteobacteria</taxon>
        <taxon>Enterobacterales</taxon>
        <taxon>Enterobacteriaceae</taxon>
        <taxon>Salmonella</taxon>
    </lineage>
</organism>
<accession>A0A0H2WVJ8</accession>
<evidence type="ECO:0000256" key="1">
    <source>
        <dbReference type="SAM" id="MobiDB-lite"/>
    </source>
</evidence>
<dbReference type="KEGG" id="spt:SPA4272"/>